<evidence type="ECO:0000313" key="4">
    <source>
        <dbReference type="Proteomes" id="UP000272729"/>
    </source>
</evidence>
<organism evidence="3 4">
    <name type="scientific">Saccharothrix variisporea</name>
    <dbReference type="NCBI Taxonomy" id="543527"/>
    <lineage>
        <taxon>Bacteria</taxon>
        <taxon>Bacillati</taxon>
        <taxon>Actinomycetota</taxon>
        <taxon>Actinomycetes</taxon>
        <taxon>Pseudonocardiales</taxon>
        <taxon>Pseudonocardiaceae</taxon>
        <taxon>Saccharothrix</taxon>
    </lineage>
</organism>
<dbReference type="GO" id="GO:0008270">
    <property type="term" value="F:zinc ion binding"/>
    <property type="evidence" value="ECO:0007669"/>
    <property type="project" value="UniProtKB-KW"/>
</dbReference>
<dbReference type="OrthoDB" id="9816340at2"/>
<dbReference type="RefSeq" id="WP_121223741.1">
    <property type="nucleotide sequence ID" value="NZ_JBIUBA010000001.1"/>
</dbReference>
<evidence type="ECO:0000313" key="3">
    <source>
        <dbReference type="EMBL" id="RKT71412.1"/>
    </source>
</evidence>
<dbReference type="InterPro" id="IPR007527">
    <property type="entry name" value="Znf_SWIM"/>
</dbReference>
<evidence type="ECO:0000256" key="1">
    <source>
        <dbReference type="PROSITE-ProRule" id="PRU00325"/>
    </source>
</evidence>
<keyword evidence="4" id="KW-1185">Reference proteome</keyword>
<accession>A0A495XBM4</accession>
<dbReference type="Pfam" id="PF04434">
    <property type="entry name" value="SWIM"/>
    <property type="match status" value="1"/>
</dbReference>
<proteinExistence type="predicted"/>
<comment type="caution">
    <text evidence="3">The sequence shown here is derived from an EMBL/GenBank/DDBJ whole genome shotgun (WGS) entry which is preliminary data.</text>
</comment>
<dbReference type="Proteomes" id="UP000272729">
    <property type="component" value="Unassembled WGS sequence"/>
</dbReference>
<keyword evidence="1" id="KW-0862">Zinc</keyword>
<sequence length="421" mass="44590">MDAQAVLGLAPDSQVASSATRLAGSSGWQGTGRSDEALWGLCKGSGATPYRVCVDLGDRASKCSCPSRKFPCKHALALQLRDVREPFPVGDPPDWVVEWLDRRQKATRVLDDSPEAVERRARAKEKTARNRAEAVRGGVAGLTDWLADVAGAGIAGLPARDGAWWHSIQARMVDAQAKGLASAVEELRSVVAAGGPSWAHDAADRLGGLHLLARLAETPSDVVRRRLGFSVAEEEVRAGAAWSDRWLPLLKLESDDGLVRTVRQWLWGREHGWVVAIRHAAGGARPVPALPHGVEVQGVVHPYPGSPPHRVSVGEVEPCAPAPVPVVGTWQEALAGLEPELLGDPWLRLHAIACGGVRLTADLKHVVDASGRGLPVRGDLALEQAAAITGGAPFDAWGLWNGRDVRLGAVAEPGGVPEVLG</sequence>
<name>A0A495XBM4_9PSEU</name>
<feature type="domain" description="SWIM-type" evidence="2">
    <location>
        <begin position="50"/>
        <end position="83"/>
    </location>
</feature>
<keyword evidence="1" id="KW-0863">Zinc-finger</keyword>
<keyword evidence="1" id="KW-0479">Metal-binding</keyword>
<dbReference type="AlphaFoldDB" id="A0A495XBM4"/>
<reference evidence="3 4" key="1">
    <citation type="submission" date="2018-10" db="EMBL/GenBank/DDBJ databases">
        <title>Sequencing the genomes of 1000 actinobacteria strains.</title>
        <authorList>
            <person name="Klenk H.-P."/>
        </authorList>
    </citation>
    <scope>NUCLEOTIDE SEQUENCE [LARGE SCALE GENOMIC DNA]</scope>
    <source>
        <strain evidence="3 4">DSM 43911</strain>
    </source>
</reference>
<dbReference type="EMBL" id="RBXR01000001">
    <property type="protein sequence ID" value="RKT71412.1"/>
    <property type="molecule type" value="Genomic_DNA"/>
</dbReference>
<protein>
    <submittedName>
        <fullName evidence="3">SWIM zinc finger protein</fullName>
    </submittedName>
</protein>
<evidence type="ECO:0000259" key="2">
    <source>
        <dbReference type="PROSITE" id="PS50966"/>
    </source>
</evidence>
<dbReference type="PROSITE" id="PS50966">
    <property type="entry name" value="ZF_SWIM"/>
    <property type="match status" value="1"/>
</dbReference>
<gene>
    <name evidence="3" type="ORF">DFJ66_4701</name>
</gene>